<dbReference type="InterPro" id="IPR040921">
    <property type="entry name" value="Peptidase_S66C"/>
</dbReference>
<evidence type="ECO:0000313" key="10">
    <source>
        <dbReference type="EMBL" id="GGB05719.1"/>
    </source>
</evidence>
<feature type="chain" id="PRO_5035220073" evidence="7">
    <location>
        <begin position="22"/>
        <end position="362"/>
    </location>
</feature>
<dbReference type="PANTHER" id="PTHR30237:SF2">
    <property type="entry name" value="MUREIN TETRAPEPTIDE CARBOXYPEPTIDASE"/>
    <property type="match status" value="1"/>
</dbReference>
<keyword evidence="2" id="KW-0121">Carboxypeptidase</keyword>
<evidence type="ECO:0000256" key="1">
    <source>
        <dbReference type="ARBA" id="ARBA00010233"/>
    </source>
</evidence>
<dbReference type="CDD" id="cd07025">
    <property type="entry name" value="Peptidase_S66"/>
    <property type="match status" value="1"/>
</dbReference>
<feature type="signal peptide" evidence="7">
    <location>
        <begin position="1"/>
        <end position="21"/>
    </location>
</feature>
<evidence type="ECO:0000256" key="3">
    <source>
        <dbReference type="ARBA" id="ARBA00022670"/>
    </source>
</evidence>
<keyword evidence="11" id="KW-1185">Reference proteome</keyword>
<evidence type="ECO:0000259" key="8">
    <source>
        <dbReference type="Pfam" id="PF02016"/>
    </source>
</evidence>
<dbReference type="EMBL" id="BMJC01000003">
    <property type="protein sequence ID" value="GGB05719.1"/>
    <property type="molecule type" value="Genomic_DNA"/>
</dbReference>
<evidence type="ECO:0000256" key="4">
    <source>
        <dbReference type="ARBA" id="ARBA00022801"/>
    </source>
</evidence>
<dbReference type="InterPro" id="IPR027461">
    <property type="entry name" value="Carboxypeptidase_A_C_sf"/>
</dbReference>
<dbReference type="SUPFAM" id="SSF141986">
    <property type="entry name" value="LD-carboxypeptidase A C-terminal domain-like"/>
    <property type="match status" value="1"/>
</dbReference>
<dbReference type="InterPro" id="IPR003507">
    <property type="entry name" value="S66_fam"/>
</dbReference>
<reference evidence="10" key="1">
    <citation type="journal article" date="2014" name="Int. J. Syst. Evol. Microbiol.">
        <title>Complete genome sequence of Corynebacterium casei LMG S-19264T (=DSM 44701T), isolated from a smear-ripened cheese.</title>
        <authorList>
            <consortium name="US DOE Joint Genome Institute (JGI-PGF)"/>
            <person name="Walter F."/>
            <person name="Albersmeier A."/>
            <person name="Kalinowski J."/>
            <person name="Ruckert C."/>
        </authorList>
    </citation>
    <scope>NUCLEOTIDE SEQUENCE</scope>
    <source>
        <strain evidence="10">CGMCC 1.15448</strain>
    </source>
</reference>
<dbReference type="RefSeq" id="WP_188933293.1">
    <property type="nucleotide sequence ID" value="NZ_BMJC01000003.1"/>
</dbReference>
<dbReference type="InterPro" id="IPR027478">
    <property type="entry name" value="LdcA_N"/>
</dbReference>
<dbReference type="InterPro" id="IPR029062">
    <property type="entry name" value="Class_I_gatase-like"/>
</dbReference>
<gene>
    <name evidence="10" type="ORF">GCM10011511_31360</name>
</gene>
<evidence type="ECO:0000259" key="9">
    <source>
        <dbReference type="Pfam" id="PF17676"/>
    </source>
</evidence>
<dbReference type="GO" id="GO:0006508">
    <property type="term" value="P:proteolysis"/>
    <property type="evidence" value="ECO:0007669"/>
    <property type="project" value="UniProtKB-KW"/>
</dbReference>
<reference evidence="10" key="2">
    <citation type="submission" date="2020-09" db="EMBL/GenBank/DDBJ databases">
        <authorList>
            <person name="Sun Q."/>
            <person name="Zhou Y."/>
        </authorList>
    </citation>
    <scope>NUCLEOTIDE SEQUENCE</scope>
    <source>
        <strain evidence="10">CGMCC 1.15448</strain>
    </source>
</reference>
<dbReference type="Pfam" id="PF17676">
    <property type="entry name" value="Peptidase_S66C"/>
    <property type="match status" value="1"/>
</dbReference>
<dbReference type="GO" id="GO:0008236">
    <property type="term" value="F:serine-type peptidase activity"/>
    <property type="evidence" value="ECO:0007669"/>
    <property type="project" value="UniProtKB-KW"/>
</dbReference>
<dbReference type="PANTHER" id="PTHR30237">
    <property type="entry name" value="MURAMOYLTETRAPEPTIDE CARBOXYPEPTIDASE"/>
    <property type="match status" value="1"/>
</dbReference>
<evidence type="ECO:0000256" key="7">
    <source>
        <dbReference type="SAM" id="SignalP"/>
    </source>
</evidence>
<dbReference type="AlphaFoldDB" id="A0A8J2UEW5"/>
<organism evidence="10 11">
    <name type="scientific">Puia dinghuensis</name>
    <dbReference type="NCBI Taxonomy" id="1792502"/>
    <lineage>
        <taxon>Bacteria</taxon>
        <taxon>Pseudomonadati</taxon>
        <taxon>Bacteroidota</taxon>
        <taxon>Chitinophagia</taxon>
        <taxon>Chitinophagales</taxon>
        <taxon>Chitinophagaceae</taxon>
        <taxon>Puia</taxon>
    </lineage>
</organism>
<feature type="domain" description="LD-carboxypeptidase C-terminal" evidence="9">
    <location>
        <begin position="221"/>
        <end position="335"/>
    </location>
</feature>
<accession>A0A8J2UEW5</accession>
<evidence type="ECO:0000256" key="2">
    <source>
        <dbReference type="ARBA" id="ARBA00022645"/>
    </source>
</evidence>
<feature type="active site" description="Nucleophile" evidence="6">
    <location>
        <position position="152"/>
    </location>
</feature>
<keyword evidence="7" id="KW-0732">Signal</keyword>
<dbReference type="Gene3D" id="3.40.50.10740">
    <property type="entry name" value="Class I glutamine amidotransferase-like"/>
    <property type="match status" value="1"/>
</dbReference>
<evidence type="ECO:0000313" key="11">
    <source>
        <dbReference type="Proteomes" id="UP000607559"/>
    </source>
</evidence>
<dbReference type="SUPFAM" id="SSF52317">
    <property type="entry name" value="Class I glutamine amidotransferase-like"/>
    <property type="match status" value="1"/>
</dbReference>
<feature type="domain" description="LD-carboxypeptidase N-terminal" evidence="8">
    <location>
        <begin position="56"/>
        <end position="171"/>
    </location>
</feature>
<evidence type="ECO:0000256" key="6">
    <source>
        <dbReference type="PIRSR" id="PIRSR028757-1"/>
    </source>
</evidence>
<feature type="active site" description="Charge relay system" evidence="6">
    <location>
        <position position="323"/>
    </location>
</feature>
<name>A0A8J2UEW5_9BACT</name>
<protein>
    <submittedName>
        <fullName evidence="10">Peptidase S66</fullName>
    </submittedName>
</protein>
<sequence>MNRKNFLSSLLTIGAAGPVLAAPMAGKAAPPAPMPAGAKVATPLVIPPYLRPGDTIGITCPAGDITALEILPATQLIESWGFRIKVGDTVGKKDAIFGGTDAERAADFQQMLNDREVSAILCARGGYGAVHIIDQLDFTPLATHPKWIIGFSDITVILCHIHTNGNIASIHSKMCNSFPDDWSKAEPGQAASILSIRQALSGERMQYNVAPNSQNRTGRAEGTLIGGNLKTIETLAGTHSDIYTAGKILFVEDTGEYLYSIDRMFWHLQRSGKLNRLAGLVVGGFKVKPDDPGEEFKRTVADIVMDRVRSYDYPVCFDFPVGHQKDNFALKYGIPHLLDVQEQQVSLTDTSITGSTASPAQS</sequence>
<keyword evidence="4" id="KW-0378">Hydrolase</keyword>
<dbReference type="Proteomes" id="UP000607559">
    <property type="component" value="Unassembled WGS sequence"/>
</dbReference>
<comment type="caution">
    <text evidence="10">The sequence shown here is derived from an EMBL/GenBank/DDBJ whole genome shotgun (WGS) entry which is preliminary data.</text>
</comment>
<keyword evidence="3" id="KW-0645">Protease</keyword>
<dbReference type="PIRSF" id="PIRSF028757">
    <property type="entry name" value="LD-carboxypeptidase"/>
    <property type="match status" value="1"/>
</dbReference>
<evidence type="ECO:0000256" key="5">
    <source>
        <dbReference type="ARBA" id="ARBA00022825"/>
    </source>
</evidence>
<dbReference type="Pfam" id="PF02016">
    <property type="entry name" value="Peptidase_S66"/>
    <property type="match status" value="1"/>
</dbReference>
<feature type="active site" description="Charge relay system" evidence="6">
    <location>
        <position position="252"/>
    </location>
</feature>
<dbReference type="Gene3D" id="3.50.30.60">
    <property type="entry name" value="LD-carboxypeptidase A C-terminal domain-like"/>
    <property type="match status" value="1"/>
</dbReference>
<dbReference type="GO" id="GO:0004180">
    <property type="term" value="F:carboxypeptidase activity"/>
    <property type="evidence" value="ECO:0007669"/>
    <property type="project" value="UniProtKB-KW"/>
</dbReference>
<dbReference type="InterPro" id="IPR040449">
    <property type="entry name" value="Peptidase_S66_N"/>
</dbReference>
<keyword evidence="5" id="KW-0720">Serine protease</keyword>
<proteinExistence type="inferred from homology"/>
<comment type="similarity">
    <text evidence="1">Belongs to the peptidase S66 family.</text>
</comment>